<dbReference type="Proteomes" id="UP000646827">
    <property type="component" value="Unassembled WGS sequence"/>
</dbReference>
<dbReference type="CDD" id="cd10747">
    <property type="entry name" value="DnaJ_C"/>
    <property type="match status" value="1"/>
</dbReference>
<sequence>MVKETKYYDSLGVSPTATESELKKAYRKLALKFHPDKNPDAGDKFKEISHAYEVLSDPDKRRMYDQFGEEGLTGAGMSDAMDANDLFSQLFGFGQGGGRSGPRRGRDMVHHMKVSLEDLYNGRTSKIAVQKHVICKDCEGRGGKEGAVKECTKCKGTGYTVSMRQMGPMVQQVQQPCSECHGQGEIIDEKNKCKTCNGKKVVNDRKVFEVHIDKGMRDGQKITFAGEGDQAPGIEPGDVVIVLDQKPHAHFIRKGNDLVYEAKIDLLTSLAGGRFSIPHLDDRVLIVTIKPGEAIRPGQVKVIEHEGMPTYRHHDKGNMFVKFVVDFPPPNWTDGDTITRLESILPQRPSLPPNGNKQPEEVTMQDASEQQQSRAHNHPHPMDIDEDEEGQGGPGVQCAQQ</sequence>
<evidence type="ECO:0000256" key="2">
    <source>
        <dbReference type="ARBA" id="ARBA00022737"/>
    </source>
</evidence>
<evidence type="ECO:0000259" key="8">
    <source>
        <dbReference type="PROSITE" id="PS51188"/>
    </source>
</evidence>
<dbReference type="InterPro" id="IPR044713">
    <property type="entry name" value="DNJA1/2-like"/>
</dbReference>
<evidence type="ECO:0000256" key="6">
    <source>
        <dbReference type="SAM" id="MobiDB-lite"/>
    </source>
</evidence>
<protein>
    <submittedName>
        <fullName evidence="9">Uncharacterized protein</fullName>
    </submittedName>
</protein>
<dbReference type="PROSITE" id="PS51188">
    <property type="entry name" value="ZF_CR"/>
    <property type="match status" value="1"/>
</dbReference>
<feature type="domain" description="J" evidence="7">
    <location>
        <begin position="6"/>
        <end position="68"/>
    </location>
</feature>
<dbReference type="EMBL" id="JAEPRB010000159">
    <property type="protein sequence ID" value="KAG2219916.1"/>
    <property type="molecule type" value="Genomic_DNA"/>
</dbReference>
<name>A0A8H7S1Q8_9FUNG</name>
<dbReference type="Gene3D" id="2.10.230.10">
    <property type="entry name" value="Heat shock protein DnaJ, cysteine-rich domain"/>
    <property type="match status" value="1"/>
</dbReference>
<dbReference type="InterPro" id="IPR001305">
    <property type="entry name" value="HSP_DnaJ_Cys-rich_dom"/>
</dbReference>
<feature type="domain" description="CR-type" evidence="8">
    <location>
        <begin position="122"/>
        <end position="205"/>
    </location>
</feature>
<dbReference type="HAMAP" id="MF_01152">
    <property type="entry name" value="DnaJ"/>
    <property type="match status" value="1"/>
</dbReference>
<dbReference type="CDD" id="cd06257">
    <property type="entry name" value="DnaJ"/>
    <property type="match status" value="1"/>
</dbReference>
<dbReference type="GO" id="GO:0006457">
    <property type="term" value="P:protein folding"/>
    <property type="evidence" value="ECO:0007669"/>
    <property type="project" value="InterPro"/>
</dbReference>
<dbReference type="GO" id="GO:0051082">
    <property type="term" value="F:unfolded protein binding"/>
    <property type="evidence" value="ECO:0007669"/>
    <property type="project" value="InterPro"/>
</dbReference>
<dbReference type="SUPFAM" id="SSF49493">
    <property type="entry name" value="HSP40/DnaJ peptide-binding domain"/>
    <property type="match status" value="2"/>
</dbReference>
<dbReference type="GO" id="GO:0009408">
    <property type="term" value="P:response to heat"/>
    <property type="evidence" value="ECO:0007669"/>
    <property type="project" value="InterPro"/>
</dbReference>
<dbReference type="InterPro" id="IPR001623">
    <property type="entry name" value="DnaJ_domain"/>
</dbReference>
<dbReference type="Gene3D" id="2.60.260.20">
    <property type="entry name" value="Urease metallochaperone UreE, N-terminal domain"/>
    <property type="match status" value="2"/>
</dbReference>
<dbReference type="InterPro" id="IPR002939">
    <property type="entry name" value="DnaJ_C"/>
</dbReference>
<keyword evidence="4 5" id="KW-0862">Zinc</keyword>
<evidence type="ECO:0000313" key="9">
    <source>
        <dbReference type="EMBL" id="KAG2219916.1"/>
    </source>
</evidence>
<dbReference type="InterPro" id="IPR036869">
    <property type="entry name" value="J_dom_sf"/>
</dbReference>
<dbReference type="SMART" id="SM00271">
    <property type="entry name" value="DnaJ"/>
    <property type="match status" value="1"/>
</dbReference>
<dbReference type="FunFam" id="2.10.230.10:FF:000010">
    <property type="entry name" value="Heat shock protein DnaJ, putative"/>
    <property type="match status" value="1"/>
</dbReference>
<dbReference type="PANTHER" id="PTHR43888">
    <property type="entry name" value="DNAJ-LIKE-2, ISOFORM A-RELATED"/>
    <property type="match status" value="1"/>
</dbReference>
<dbReference type="PROSITE" id="PS00636">
    <property type="entry name" value="DNAJ_1"/>
    <property type="match status" value="1"/>
</dbReference>
<accession>A0A8H7S1Q8</accession>
<dbReference type="Pfam" id="PF01556">
    <property type="entry name" value="DnaJ_C"/>
    <property type="match status" value="1"/>
</dbReference>
<dbReference type="FunFam" id="1.10.287.110:FF:000041">
    <property type="entry name" value="Chaperone protein DNAj, putative"/>
    <property type="match status" value="1"/>
</dbReference>
<evidence type="ECO:0000259" key="7">
    <source>
        <dbReference type="PROSITE" id="PS50076"/>
    </source>
</evidence>
<dbReference type="GO" id="GO:0005524">
    <property type="term" value="F:ATP binding"/>
    <property type="evidence" value="ECO:0007669"/>
    <property type="project" value="InterPro"/>
</dbReference>
<dbReference type="CDD" id="cd10719">
    <property type="entry name" value="DnaJ_zf"/>
    <property type="match status" value="1"/>
</dbReference>
<organism evidence="9 10">
    <name type="scientific">Circinella minor</name>
    <dbReference type="NCBI Taxonomy" id="1195481"/>
    <lineage>
        <taxon>Eukaryota</taxon>
        <taxon>Fungi</taxon>
        <taxon>Fungi incertae sedis</taxon>
        <taxon>Mucoromycota</taxon>
        <taxon>Mucoromycotina</taxon>
        <taxon>Mucoromycetes</taxon>
        <taxon>Mucorales</taxon>
        <taxon>Lichtheimiaceae</taxon>
        <taxon>Circinella</taxon>
    </lineage>
</organism>
<evidence type="ECO:0000256" key="3">
    <source>
        <dbReference type="ARBA" id="ARBA00022771"/>
    </source>
</evidence>
<dbReference type="SUPFAM" id="SSF46565">
    <property type="entry name" value="Chaperone J-domain"/>
    <property type="match status" value="1"/>
</dbReference>
<dbReference type="AlphaFoldDB" id="A0A8H7S1Q8"/>
<evidence type="ECO:0000256" key="4">
    <source>
        <dbReference type="ARBA" id="ARBA00022833"/>
    </source>
</evidence>
<dbReference type="InterPro" id="IPR008971">
    <property type="entry name" value="HSP40/DnaJ_pept-bd"/>
</dbReference>
<dbReference type="FunFam" id="2.60.260.20:FF:000068">
    <property type="entry name" value="Chaperone protein dnaJ 3"/>
    <property type="match status" value="1"/>
</dbReference>
<reference evidence="9 10" key="1">
    <citation type="submission" date="2020-12" db="EMBL/GenBank/DDBJ databases">
        <title>Metabolic potential, ecology and presence of endohyphal bacteria is reflected in genomic diversity of Mucoromycotina.</title>
        <authorList>
            <person name="Muszewska A."/>
            <person name="Okrasinska A."/>
            <person name="Steczkiewicz K."/>
            <person name="Drgas O."/>
            <person name="Orlowska M."/>
            <person name="Perlinska-Lenart U."/>
            <person name="Aleksandrzak-Piekarczyk T."/>
            <person name="Szatraj K."/>
            <person name="Zielenkiewicz U."/>
            <person name="Pilsyk S."/>
            <person name="Malc E."/>
            <person name="Mieczkowski P."/>
            <person name="Kruszewska J.S."/>
            <person name="Biernat P."/>
            <person name="Pawlowska J."/>
        </authorList>
    </citation>
    <scope>NUCLEOTIDE SEQUENCE [LARGE SCALE GENOMIC DNA]</scope>
    <source>
        <strain evidence="9 10">CBS 142.35</strain>
    </source>
</reference>
<dbReference type="Gene3D" id="1.10.287.110">
    <property type="entry name" value="DnaJ domain"/>
    <property type="match status" value="1"/>
</dbReference>
<feature type="region of interest" description="Disordered" evidence="6">
    <location>
        <begin position="345"/>
        <end position="401"/>
    </location>
</feature>
<feature type="zinc finger region" description="CR-type" evidence="5">
    <location>
        <begin position="122"/>
        <end position="205"/>
    </location>
</feature>
<dbReference type="OrthoDB" id="550424at2759"/>
<keyword evidence="2" id="KW-0677">Repeat</keyword>
<evidence type="ECO:0000256" key="5">
    <source>
        <dbReference type="PROSITE-ProRule" id="PRU00546"/>
    </source>
</evidence>
<evidence type="ECO:0000313" key="10">
    <source>
        <dbReference type="Proteomes" id="UP000646827"/>
    </source>
</evidence>
<dbReference type="InterPro" id="IPR036410">
    <property type="entry name" value="HSP_DnaJ_Cys-rich_dom_sf"/>
</dbReference>
<dbReference type="GO" id="GO:0008270">
    <property type="term" value="F:zinc ion binding"/>
    <property type="evidence" value="ECO:0007669"/>
    <property type="project" value="UniProtKB-KW"/>
</dbReference>
<dbReference type="PRINTS" id="PR00625">
    <property type="entry name" value="JDOMAIN"/>
</dbReference>
<feature type="compositionally biased region" description="Polar residues" evidence="6">
    <location>
        <begin position="365"/>
        <end position="374"/>
    </location>
</feature>
<dbReference type="PROSITE" id="PS50076">
    <property type="entry name" value="DNAJ_2"/>
    <property type="match status" value="1"/>
</dbReference>
<keyword evidence="10" id="KW-1185">Reference proteome</keyword>
<dbReference type="InterPro" id="IPR018253">
    <property type="entry name" value="DnaJ_domain_CS"/>
</dbReference>
<dbReference type="Pfam" id="PF00226">
    <property type="entry name" value="DnaJ"/>
    <property type="match status" value="1"/>
</dbReference>
<evidence type="ECO:0000256" key="1">
    <source>
        <dbReference type="ARBA" id="ARBA00022723"/>
    </source>
</evidence>
<keyword evidence="3 5" id="KW-0863">Zinc-finger</keyword>
<keyword evidence="1 5" id="KW-0479">Metal-binding</keyword>
<dbReference type="Pfam" id="PF00684">
    <property type="entry name" value="DnaJ_CXXCXGXG"/>
    <property type="match status" value="1"/>
</dbReference>
<dbReference type="GO" id="GO:0030544">
    <property type="term" value="F:Hsp70 protein binding"/>
    <property type="evidence" value="ECO:0007669"/>
    <property type="project" value="InterPro"/>
</dbReference>
<dbReference type="InterPro" id="IPR012724">
    <property type="entry name" value="DnaJ"/>
</dbReference>
<gene>
    <name evidence="9" type="ORF">INT45_008553</name>
</gene>
<comment type="caution">
    <text evidence="9">The sequence shown here is derived from an EMBL/GenBank/DDBJ whole genome shotgun (WGS) entry which is preliminary data.</text>
</comment>
<proteinExistence type="inferred from homology"/>
<dbReference type="SUPFAM" id="SSF57938">
    <property type="entry name" value="DnaJ/Hsp40 cysteine-rich domain"/>
    <property type="match status" value="1"/>
</dbReference>
<dbReference type="FunFam" id="2.60.260.20:FF:000003">
    <property type="entry name" value="DnaJ subfamily A member 2"/>
    <property type="match status" value="1"/>
</dbReference>